<name>A0A2A2GNJ1_9RHOB</name>
<comment type="caution">
    <text evidence="2">The sequence shown here is derived from an EMBL/GenBank/DDBJ whole genome shotgun (WGS) entry which is preliminary data.</text>
</comment>
<reference evidence="2 3" key="1">
    <citation type="submission" date="2017-09" db="EMBL/GenBank/DDBJ databases">
        <title>Paracoccus alkalisoli sp. nov., isolated from saline alkaline soil.</title>
        <authorList>
            <person name="Dong X."/>
            <person name="Zhang G."/>
        </authorList>
    </citation>
    <scope>NUCLEOTIDE SEQUENCE [LARGE SCALE GENOMIC DNA]</scope>
    <source>
        <strain evidence="2 3">WN007</strain>
    </source>
</reference>
<dbReference type="AlphaFoldDB" id="A0A2A2GNJ1"/>
<evidence type="ECO:0008006" key="4">
    <source>
        <dbReference type="Google" id="ProtNLM"/>
    </source>
</evidence>
<feature type="region of interest" description="Disordered" evidence="1">
    <location>
        <begin position="1"/>
        <end position="28"/>
    </location>
</feature>
<accession>A0A2A2GNJ1</accession>
<dbReference type="InterPro" id="IPR010385">
    <property type="entry name" value="DUF982"/>
</dbReference>
<protein>
    <recommendedName>
        <fullName evidence="4">DUF982 domain-containing protein</fullName>
    </recommendedName>
</protein>
<evidence type="ECO:0000256" key="1">
    <source>
        <dbReference type="SAM" id="MobiDB-lite"/>
    </source>
</evidence>
<dbReference type="Proteomes" id="UP000218023">
    <property type="component" value="Unassembled WGS sequence"/>
</dbReference>
<evidence type="ECO:0000313" key="3">
    <source>
        <dbReference type="Proteomes" id="UP000218023"/>
    </source>
</evidence>
<proteinExistence type="predicted"/>
<dbReference type="Pfam" id="PF06169">
    <property type="entry name" value="DUF982"/>
    <property type="match status" value="1"/>
</dbReference>
<gene>
    <name evidence="2" type="ORF">CK240_03725</name>
</gene>
<dbReference type="OrthoDB" id="7864549at2"/>
<dbReference type="EMBL" id="NSJZ01000002">
    <property type="protein sequence ID" value="PAU98302.1"/>
    <property type="molecule type" value="Genomic_DNA"/>
</dbReference>
<sequence length="115" mass="12620">MTAGPLSGRSPYPRTGSRWNAPASASSGKRNVIEINWGKPLSFVISPDGDIQEFTTAEQAHYWLRKRWPVADTARDRALHQIRAAMDCMVSVGSARRAFISAAKTAGFRSESRVA</sequence>
<dbReference type="Gene3D" id="6.10.250.730">
    <property type="match status" value="1"/>
</dbReference>
<evidence type="ECO:0000313" key="2">
    <source>
        <dbReference type="EMBL" id="PAU98302.1"/>
    </source>
</evidence>
<organism evidence="2 3">
    <name type="scientific">Paracoccus salipaludis</name>
    <dbReference type="NCBI Taxonomy" id="2032623"/>
    <lineage>
        <taxon>Bacteria</taxon>
        <taxon>Pseudomonadati</taxon>
        <taxon>Pseudomonadota</taxon>
        <taxon>Alphaproteobacteria</taxon>
        <taxon>Rhodobacterales</taxon>
        <taxon>Paracoccaceae</taxon>
        <taxon>Paracoccus</taxon>
    </lineage>
</organism>
<keyword evidence="3" id="KW-1185">Reference proteome</keyword>